<evidence type="ECO:0000256" key="1">
    <source>
        <dbReference type="ARBA" id="ARBA00022801"/>
    </source>
</evidence>
<dbReference type="PANTHER" id="PTHR48081:SF3">
    <property type="entry name" value="ALPHA_BETA HYDROLASE FOLD-3 DOMAIN-CONTAINING PROTEIN"/>
    <property type="match status" value="1"/>
</dbReference>
<dbReference type="Gene3D" id="3.40.50.1820">
    <property type="entry name" value="alpha/beta hydrolase"/>
    <property type="match status" value="1"/>
</dbReference>
<feature type="region of interest" description="Disordered" evidence="2">
    <location>
        <begin position="197"/>
        <end position="218"/>
    </location>
</feature>
<dbReference type="AlphaFoldDB" id="A0A8H4HE38"/>
<proteinExistence type="predicted"/>
<dbReference type="SUPFAM" id="SSF53474">
    <property type="entry name" value="alpha/beta-Hydrolases"/>
    <property type="match status" value="1"/>
</dbReference>
<dbReference type="EMBL" id="JAAAPX010000011">
    <property type="protein sequence ID" value="KAF4243545.1"/>
    <property type="molecule type" value="Genomic_DNA"/>
</dbReference>
<evidence type="ECO:0000259" key="4">
    <source>
        <dbReference type="Pfam" id="PF20434"/>
    </source>
</evidence>
<protein>
    <recommendedName>
        <fullName evidence="7">Peptidase S9 prolyl oligopeptidase catalytic domain-containing protein</fullName>
    </recommendedName>
</protein>
<keyword evidence="1" id="KW-0378">Hydrolase</keyword>
<evidence type="ECO:0000313" key="6">
    <source>
        <dbReference type="Proteomes" id="UP000653565"/>
    </source>
</evidence>
<evidence type="ECO:0000259" key="3">
    <source>
        <dbReference type="Pfam" id="PF07859"/>
    </source>
</evidence>
<dbReference type="Proteomes" id="UP000653565">
    <property type="component" value="Unassembled WGS sequence"/>
</dbReference>
<feature type="domain" description="BD-FAE-like" evidence="4">
    <location>
        <begin position="36"/>
        <end position="144"/>
    </location>
</feature>
<name>A0A8H4HE38_9EURO</name>
<dbReference type="InterPro" id="IPR050300">
    <property type="entry name" value="GDXG_lipolytic_enzyme"/>
</dbReference>
<dbReference type="PANTHER" id="PTHR48081">
    <property type="entry name" value="AB HYDROLASE SUPERFAMILY PROTEIN C4A8.06C"/>
    <property type="match status" value="1"/>
</dbReference>
<evidence type="ECO:0008006" key="7">
    <source>
        <dbReference type="Google" id="ProtNLM"/>
    </source>
</evidence>
<reference evidence="5" key="1">
    <citation type="journal article" date="2020" name="bioRxiv">
        <title>Genomic and phenotypic heterogeneity of clinical isolates of the human pathogens Aspergillus fumigatus, Aspergillus lentulus and Aspergillus fumigatiaffinis.</title>
        <authorList>
            <person name="dos Santos R.A.C."/>
            <person name="Steenwyk J.L."/>
            <person name="Rivero-Menendez O."/>
            <person name="Mead M.E."/>
            <person name="Silva L.P."/>
            <person name="Bastos R.W."/>
            <person name="Alastruey-Izquierdo A."/>
            <person name="Goldman G.H."/>
            <person name="Rokas A."/>
        </authorList>
    </citation>
    <scope>NUCLEOTIDE SEQUENCE</scope>
    <source>
        <strain evidence="5">CNM-CM6805</strain>
    </source>
</reference>
<dbReference type="Pfam" id="PF20434">
    <property type="entry name" value="BD-FAE"/>
    <property type="match status" value="1"/>
</dbReference>
<organism evidence="5 6">
    <name type="scientific">Aspergillus fumigatiaffinis</name>
    <dbReference type="NCBI Taxonomy" id="340414"/>
    <lineage>
        <taxon>Eukaryota</taxon>
        <taxon>Fungi</taxon>
        <taxon>Dikarya</taxon>
        <taxon>Ascomycota</taxon>
        <taxon>Pezizomycotina</taxon>
        <taxon>Eurotiomycetes</taxon>
        <taxon>Eurotiomycetidae</taxon>
        <taxon>Eurotiales</taxon>
        <taxon>Aspergillaceae</taxon>
        <taxon>Aspergillus</taxon>
        <taxon>Aspergillus subgen. Fumigati</taxon>
    </lineage>
</organism>
<evidence type="ECO:0000256" key="2">
    <source>
        <dbReference type="SAM" id="MobiDB-lite"/>
    </source>
</evidence>
<dbReference type="InterPro" id="IPR049492">
    <property type="entry name" value="BD-FAE-like_dom"/>
</dbReference>
<sequence>MAIGKPLTTVYKEVHGSKITTDIYLPLSGSATPQEYPVGMLIGKVINIHGGAFMLGHSRMVSIPQVNDCLDRGWIVVVPNHRLCPGVNLLEGPMQDIRDLLAWIHAGHLDTFLAEHGTYGADLENVAAFGTSSGGHLALSLGFNTPKPPKALLSLYGAVNFSDPLWSKPLPHVRAKLPSNLSTDFINKVYAEKPVPTESSVSLEGQTESGASKGPNFSQPRDAFAFTQIAAGTVLSAIYPEGQSSDPEYRLVDPAQNVLGNFPPTYIVHGTADTLVPIDLSREYFKRLKEAGVKCGMTEVPGEEHTFAATMTVGSQTWWLQREGFDFLEEVIGKGPK</sequence>
<gene>
    <name evidence="5" type="ORF">CNMCM6805_000939</name>
</gene>
<comment type="caution">
    <text evidence="5">The sequence shown here is derived from an EMBL/GenBank/DDBJ whole genome shotgun (WGS) entry which is preliminary data.</text>
</comment>
<dbReference type="InterPro" id="IPR013094">
    <property type="entry name" value="AB_hydrolase_3"/>
</dbReference>
<dbReference type="InterPro" id="IPR029058">
    <property type="entry name" value="AB_hydrolase_fold"/>
</dbReference>
<feature type="domain" description="Alpha/beta hydrolase fold-3" evidence="3">
    <location>
        <begin position="219"/>
        <end position="308"/>
    </location>
</feature>
<reference evidence="5" key="2">
    <citation type="submission" date="2020-04" db="EMBL/GenBank/DDBJ databases">
        <authorList>
            <person name="Santos R.A.C."/>
            <person name="Steenwyk J.L."/>
            <person name="Rivero-Menendez O."/>
            <person name="Mead M.E."/>
            <person name="Silva L.P."/>
            <person name="Bastos R.W."/>
            <person name="Alastruey-Izquierdo A."/>
            <person name="Goldman G.H."/>
            <person name="Rokas A."/>
        </authorList>
    </citation>
    <scope>NUCLEOTIDE SEQUENCE</scope>
    <source>
        <strain evidence="5">CNM-CM6805</strain>
    </source>
</reference>
<evidence type="ECO:0000313" key="5">
    <source>
        <dbReference type="EMBL" id="KAF4243545.1"/>
    </source>
</evidence>
<accession>A0A8H4HE38</accession>
<keyword evidence="6" id="KW-1185">Reference proteome</keyword>
<dbReference type="Pfam" id="PF07859">
    <property type="entry name" value="Abhydrolase_3"/>
    <property type="match status" value="1"/>
</dbReference>
<dbReference type="GO" id="GO:0016787">
    <property type="term" value="F:hydrolase activity"/>
    <property type="evidence" value="ECO:0007669"/>
    <property type="project" value="UniProtKB-KW"/>
</dbReference>